<gene>
    <name evidence="2" type="ORF">BIFGAL_02949</name>
</gene>
<dbReference type="EMBL" id="ABXB03000001">
    <property type="protein sequence ID" value="EFA23840.1"/>
    <property type="molecule type" value="Genomic_DNA"/>
</dbReference>
<dbReference type="STRING" id="561180.BIFGAL_02949"/>
<protein>
    <submittedName>
        <fullName evidence="2">Uncharacterized protein</fullName>
    </submittedName>
</protein>
<dbReference type="Proteomes" id="UP000003656">
    <property type="component" value="Unassembled WGS sequence"/>
</dbReference>
<evidence type="ECO:0000313" key="2">
    <source>
        <dbReference type="EMBL" id="EFA23840.1"/>
    </source>
</evidence>
<evidence type="ECO:0000313" key="3">
    <source>
        <dbReference type="Proteomes" id="UP000003656"/>
    </source>
</evidence>
<accession>D1NT38</accession>
<evidence type="ECO:0000256" key="1">
    <source>
        <dbReference type="SAM" id="Phobius"/>
    </source>
</evidence>
<comment type="caution">
    <text evidence="2">The sequence shown here is derived from an EMBL/GenBank/DDBJ whole genome shotgun (WGS) entry which is preliminary data.</text>
</comment>
<keyword evidence="1" id="KW-1133">Transmembrane helix</keyword>
<feature type="transmembrane region" description="Helical" evidence="1">
    <location>
        <begin position="15"/>
        <end position="37"/>
    </location>
</feature>
<keyword evidence="1" id="KW-0812">Transmembrane</keyword>
<name>D1NT38_9BIFI</name>
<feature type="transmembrane region" description="Helical" evidence="1">
    <location>
        <begin position="57"/>
        <end position="80"/>
    </location>
</feature>
<proteinExistence type="predicted"/>
<reference evidence="2 3" key="1">
    <citation type="submission" date="2009-11" db="EMBL/GenBank/DDBJ databases">
        <authorList>
            <person name="Weinstock G."/>
            <person name="Sodergren E."/>
            <person name="Clifton S."/>
            <person name="Fulton L."/>
            <person name="Fulton B."/>
            <person name="Courtney L."/>
            <person name="Fronick C."/>
            <person name="Harrison M."/>
            <person name="Strong C."/>
            <person name="Farmer C."/>
            <person name="Delahaunty K."/>
            <person name="Markovic C."/>
            <person name="Hall O."/>
            <person name="Minx P."/>
            <person name="Tomlinson C."/>
            <person name="Mitreva M."/>
            <person name="Nelson J."/>
            <person name="Hou S."/>
            <person name="Wollam A."/>
            <person name="Pepin K.H."/>
            <person name="Johnson M."/>
            <person name="Bhonagiri V."/>
            <person name="Nash W.E."/>
            <person name="Warren W."/>
            <person name="Chinwalla A."/>
            <person name="Mardis E.R."/>
            <person name="Wilson R.K."/>
        </authorList>
    </citation>
    <scope>NUCLEOTIDE SEQUENCE [LARGE SCALE GENOMIC DNA]</scope>
    <source>
        <strain evidence="2 3">DSM 20093</strain>
    </source>
</reference>
<dbReference type="AlphaFoldDB" id="D1NT38"/>
<organism evidence="2 3">
    <name type="scientific">Bifidobacterium gallicum DSM 20093 = LMG 11596</name>
    <dbReference type="NCBI Taxonomy" id="561180"/>
    <lineage>
        <taxon>Bacteria</taxon>
        <taxon>Bacillati</taxon>
        <taxon>Actinomycetota</taxon>
        <taxon>Actinomycetes</taxon>
        <taxon>Bifidobacteriales</taxon>
        <taxon>Bifidobacteriaceae</taxon>
        <taxon>Bifidobacterium</taxon>
    </lineage>
</organism>
<sequence>MTAAFVDKCNESRKAAGLAAAIFAGMYGVLVLIVYYTQCTTVINKQLNQQEAKILNYKIWECCLILTFSVMVCWFSRLFISLTIVTKNGRN</sequence>
<keyword evidence="1" id="KW-0472">Membrane</keyword>